<evidence type="ECO:0000313" key="2">
    <source>
        <dbReference type="Proteomes" id="UP000199455"/>
    </source>
</evidence>
<dbReference type="Gene3D" id="3.90.550.10">
    <property type="entry name" value="Spore Coat Polysaccharide Biosynthesis Protein SpsA, Chain A"/>
    <property type="match status" value="1"/>
</dbReference>
<evidence type="ECO:0008006" key="3">
    <source>
        <dbReference type="Google" id="ProtNLM"/>
    </source>
</evidence>
<reference evidence="2" key="1">
    <citation type="submission" date="2016-10" db="EMBL/GenBank/DDBJ databases">
        <authorList>
            <person name="Varghese N."/>
            <person name="Submissions S."/>
        </authorList>
    </citation>
    <scope>NUCLEOTIDE SEQUENCE [LARGE SCALE GENOMIC DNA]</scope>
    <source>
        <strain evidence="2">DSM 18609</strain>
    </source>
</reference>
<accession>A0A1G6X233</accession>
<name>A0A1G6X233_9SPHI</name>
<dbReference type="EMBL" id="FMZH01000007">
    <property type="protein sequence ID" value="SDD72119.1"/>
    <property type="molecule type" value="Genomic_DNA"/>
</dbReference>
<keyword evidence="2" id="KW-1185">Reference proteome</keyword>
<dbReference type="STRING" id="390242.SAMN04488024_107201"/>
<gene>
    <name evidence="1" type="ORF">SAMN04488024_107201</name>
</gene>
<dbReference type="InterPro" id="IPR029044">
    <property type="entry name" value="Nucleotide-diphossugar_trans"/>
</dbReference>
<dbReference type="AlphaFoldDB" id="A0A1G6X233"/>
<sequence>MKRGIRSLPEIGSNPDGLPVYFLTGEKYLYQTFFCMTSAVKYHPGVFRFILVDDGTFNTEIISLINKQVKKIEIVDALQIKKNLNQVLPEGEFPVLHHKRRVYPHIKKLTDIHSIQDGNDWKLVLDSDMLFWQSANDITNWLKSPQSPLFMQDCEQSYGYTTTLMEKLSGSKIQPLINVGVVGLKSKAIDWRTLENWISGLEEAEKTSYYLEQALTAMIIGETKSVRLNKDKYIVNPTPDQVTQKEGILHHYVDLSKIAYFAKAWKTF</sequence>
<organism evidence="1 2">
    <name type="scientific">Pedobacter soli</name>
    <dbReference type="NCBI Taxonomy" id="390242"/>
    <lineage>
        <taxon>Bacteria</taxon>
        <taxon>Pseudomonadati</taxon>
        <taxon>Bacteroidota</taxon>
        <taxon>Sphingobacteriia</taxon>
        <taxon>Sphingobacteriales</taxon>
        <taxon>Sphingobacteriaceae</taxon>
        <taxon>Pedobacter</taxon>
    </lineage>
</organism>
<evidence type="ECO:0000313" key="1">
    <source>
        <dbReference type="EMBL" id="SDD72119.1"/>
    </source>
</evidence>
<protein>
    <recommendedName>
        <fullName evidence="3">Glycosyl transferase family 8</fullName>
    </recommendedName>
</protein>
<dbReference type="RefSeq" id="WP_143009599.1">
    <property type="nucleotide sequence ID" value="NZ_FMZH01000007.1"/>
</dbReference>
<dbReference type="SUPFAM" id="SSF53448">
    <property type="entry name" value="Nucleotide-diphospho-sugar transferases"/>
    <property type="match status" value="1"/>
</dbReference>
<dbReference type="Proteomes" id="UP000199455">
    <property type="component" value="Unassembled WGS sequence"/>
</dbReference>
<proteinExistence type="predicted"/>